<accession>A0ACC1R0H4</accession>
<proteinExistence type="predicted"/>
<gene>
    <name evidence="1" type="ORF">NLG97_g3187</name>
</gene>
<reference evidence="1" key="1">
    <citation type="submission" date="2022-07" db="EMBL/GenBank/DDBJ databases">
        <title>Genome Sequence of Lecanicillium saksenae.</title>
        <authorList>
            <person name="Buettner E."/>
        </authorList>
    </citation>
    <scope>NUCLEOTIDE SEQUENCE</scope>
    <source>
        <strain evidence="1">VT-O1</strain>
    </source>
</reference>
<organism evidence="1 2">
    <name type="scientific">Lecanicillium saksenae</name>
    <dbReference type="NCBI Taxonomy" id="468837"/>
    <lineage>
        <taxon>Eukaryota</taxon>
        <taxon>Fungi</taxon>
        <taxon>Dikarya</taxon>
        <taxon>Ascomycota</taxon>
        <taxon>Pezizomycotina</taxon>
        <taxon>Sordariomycetes</taxon>
        <taxon>Hypocreomycetidae</taxon>
        <taxon>Hypocreales</taxon>
        <taxon>Cordycipitaceae</taxon>
        <taxon>Lecanicillium</taxon>
    </lineage>
</organism>
<comment type="caution">
    <text evidence="1">The sequence shown here is derived from an EMBL/GenBank/DDBJ whole genome shotgun (WGS) entry which is preliminary data.</text>
</comment>
<dbReference type="EMBL" id="JANAKD010000253">
    <property type="protein sequence ID" value="KAJ3495718.1"/>
    <property type="molecule type" value="Genomic_DNA"/>
</dbReference>
<evidence type="ECO:0000313" key="1">
    <source>
        <dbReference type="EMBL" id="KAJ3495718.1"/>
    </source>
</evidence>
<protein>
    <submittedName>
        <fullName evidence="1">Uncharacterized protein</fullName>
    </submittedName>
</protein>
<evidence type="ECO:0000313" key="2">
    <source>
        <dbReference type="Proteomes" id="UP001148737"/>
    </source>
</evidence>
<name>A0ACC1R0H4_9HYPO</name>
<keyword evidence="2" id="KW-1185">Reference proteome</keyword>
<sequence length="354" mass="39386">MQTGFWPRGGVPGLLHHYTETLVAFEYTSSVAAQKPHSVLFIGGLGDGLATSSYTADIVHALQSTKWSFFTLNLSSSHSQWGLGHLNRDTQEIAQCVEYIKDYKSAKYGEQNKLVIMGHSTGSQCVLNYLSQRNPISTEAEFDKDLKHFLRLEVDGAIMQAPVSDREAIMLVLRDGFAGRSPEELKAIWSQAEEFSEAVMKNEPQFIDTIIPLWMTAPIYSNIPISVRRFLSLTSPDSPHRPGEDDMFSSDLPDDALGNTFGMITDRGLLKYKLMVLMSGSDSAVPNWVDKDELLSRWKAAADKSQLGSIWDDAHSGIIPDASHALSDPDQAEPRKWLANRILSYLDTLESKDT</sequence>
<dbReference type="Proteomes" id="UP001148737">
    <property type="component" value="Unassembled WGS sequence"/>
</dbReference>